<comment type="caution">
    <text evidence="2">The sequence shown here is derived from an EMBL/GenBank/DDBJ whole genome shotgun (WGS) entry which is preliminary data.</text>
</comment>
<dbReference type="Proteomes" id="UP001224775">
    <property type="component" value="Unassembled WGS sequence"/>
</dbReference>
<organism evidence="2 3">
    <name type="scientific">Skeletonema marinoi</name>
    <dbReference type="NCBI Taxonomy" id="267567"/>
    <lineage>
        <taxon>Eukaryota</taxon>
        <taxon>Sar</taxon>
        <taxon>Stramenopiles</taxon>
        <taxon>Ochrophyta</taxon>
        <taxon>Bacillariophyta</taxon>
        <taxon>Coscinodiscophyceae</taxon>
        <taxon>Thalassiosirophycidae</taxon>
        <taxon>Thalassiosirales</taxon>
        <taxon>Skeletonemataceae</taxon>
        <taxon>Skeletonema</taxon>
        <taxon>Skeletonema marinoi-dohrnii complex</taxon>
    </lineage>
</organism>
<sequence>MTTRLATISLVILGSVLGFSQAFTAIINEKSCRRLQNRNTFSALDANKFSEDDISTSRRSILQNTVTTASSMFLAATILQPNTAAALDFDAFESSQISKDASSANPELSEDAALCKYGAPGKAMGEACKRANMKPRLPAGVNPNGKADRGDYTKCVDQYNIVGDKYVKSRLCKPINEWGPEVK</sequence>
<evidence type="ECO:0000313" key="2">
    <source>
        <dbReference type="EMBL" id="KAK1734122.1"/>
    </source>
</evidence>
<gene>
    <name evidence="2" type="ORF">QTG54_015125</name>
</gene>
<evidence type="ECO:0000313" key="3">
    <source>
        <dbReference type="Proteomes" id="UP001224775"/>
    </source>
</evidence>
<keyword evidence="3" id="KW-1185">Reference proteome</keyword>
<dbReference type="EMBL" id="JATAAI010000041">
    <property type="protein sequence ID" value="KAK1734122.1"/>
    <property type="molecule type" value="Genomic_DNA"/>
</dbReference>
<feature type="chain" id="PRO_5042024896" evidence="1">
    <location>
        <begin position="19"/>
        <end position="183"/>
    </location>
</feature>
<dbReference type="AlphaFoldDB" id="A0AAD8XV80"/>
<name>A0AAD8XV80_9STRA</name>
<proteinExistence type="predicted"/>
<feature type="signal peptide" evidence="1">
    <location>
        <begin position="1"/>
        <end position="18"/>
    </location>
</feature>
<reference evidence="2" key="1">
    <citation type="submission" date="2023-06" db="EMBL/GenBank/DDBJ databases">
        <title>Survivors Of The Sea: Transcriptome response of Skeletonema marinoi to long-term dormancy.</title>
        <authorList>
            <person name="Pinder M.I.M."/>
            <person name="Kourtchenko O."/>
            <person name="Robertson E.K."/>
            <person name="Larsson T."/>
            <person name="Maumus F."/>
            <person name="Osuna-Cruz C.M."/>
            <person name="Vancaester E."/>
            <person name="Stenow R."/>
            <person name="Vandepoele K."/>
            <person name="Ploug H."/>
            <person name="Bruchert V."/>
            <person name="Godhe A."/>
            <person name="Topel M."/>
        </authorList>
    </citation>
    <scope>NUCLEOTIDE SEQUENCE</scope>
    <source>
        <strain evidence="2">R05AC</strain>
    </source>
</reference>
<accession>A0AAD8XV80</accession>
<evidence type="ECO:0000256" key="1">
    <source>
        <dbReference type="SAM" id="SignalP"/>
    </source>
</evidence>
<keyword evidence="1" id="KW-0732">Signal</keyword>
<protein>
    <submittedName>
        <fullName evidence="2">Uncharacterized protein</fullName>
    </submittedName>
</protein>